<reference evidence="1 2" key="1">
    <citation type="submission" date="2023-03" db="EMBL/GenBank/DDBJ databases">
        <title>WGS of Gossypium arboreum.</title>
        <authorList>
            <person name="Yu D."/>
        </authorList>
    </citation>
    <scope>NUCLEOTIDE SEQUENCE [LARGE SCALE GENOMIC DNA]</scope>
    <source>
        <tissue evidence="1">Leaf</tissue>
    </source>
</reference>
<gene>
    <name evidence="1" type="ORF">PVK06_048433</name>
</gene>
<proteinExistence type="predicted"/>
<sequence>MGADIVTNTSEQVENVQEKAMEEAGRAANKVKTSANKFLDGLMYMTSMEALNTVMGIAKLTWISYSIWDECVGYVHFQLYLGRTATKTAVWGGA</sequence>
<evidence type="ECO:0000313" key="1">
    <source>
        <dbReference type="EMBL" id="KAK5772160.1"/>
    </source>
</evidence>
<accession>A0ABR0MHX9</accession>
<comment type="caution">
    <text evidence="1">The sequence shown here is derived from an EMBL/GenBank/DDBJ whole genome shotgun (WGS) entry which is preliminary data.</text>
</comment>
<dbReference type="EMBL" id="JARKNE010000013">
    <property type="protein sequence ID" value="KAK5772160.1"/>
    <property type="molecule type" value="Genomic_DNA"/>
</dbReference>
<dbReference type="Proteomes" id="UP001358586">
    <property type="component" value="Chromosome 13"/>
</dbReference>
<organism evidence="1 2">
    <name type="scientific">Gossypium arboreum</name>
    <name type="common">Tree cotton</name>
    <name type="synonym">Gossypium nanking</name>
    <dbReference type="NCBI Taxonomy" id="29729"/>
    <lineage>
        <taxon>Eukaryota</taxon>
        <taxon>Viridiplantae</taxon>
        <taxon>Streptophyta</taxon>
        <taxon>Embryophyta</taxon>
        <taxon>Tracheophyta</taxon>
        <taxon>Spermatophyta</taxon>
        <taxon>Magnoliopsida</taxon>
        <taxon>eudicotyledons</taxon>
        <taxon>Gunneridae</taxon>
        <taxon>Pentapetalae</taxon>
        <taxon>rosids</taxon>
        <taxon>malvids</taxon>
        <taxon>Malvales</taxon>
        <taxon>Malvaceae</taxon>
        <taxon>Malvoideae</taxon>
        <taxon>Gossypium</taxon>
    </lineage>
</organism>
<dbReference type="PANTHER" id="PTHR47652:SF3">
    <property type="entry name" value="MITOCHONDRIAL IMPORT INNER MEMBRANE TRANSLOCASE SUBUNIT TIM44"/>
    <property type="match status" value="1"/>
</dbReference>
<evidence type="ECO:0000313" key="2">
    <source>
        <dbReference type="Proteomes" id="UP001358586"/>
    </source>
</evidence>
<protein>
    <submittedName>
        <fullName evidence="1">Uncharacterized protein</fullName>
    </submittedName>
</protein>
<keyword evidence="2" id="KW-1185">Reference proteome</keyword>
<name>A0ABR0MHX9_GOSAR</name>
<dbReference type="PANTHER" id="PTHR47652">
    <property type="entry name" value="MITOCHONDRIAL IMPORT INNER MEMBRANE TRANSLOCASE SUBUNIT TIM44"/>
    <property type="match status" value="1"/>
</dbReference>